<keyword evidence="8" id="KW-1185">Reference proteome</keyword>
<keyword evidence="3" id="KW-0862">Zinc</keyword>
<dbReference type="GO" id="GO:0043539">
    <property type="term" value="F:protein serine/threonine kinase activator activity"/>
    <property type="evidence" value="ECO:0007669"/>
    <property type="project" value="TreeGrafter"/>
</dbReference>
<reference evidence="7" key="1">
    <citation type="submission" date="2021-03" db="EMBL/GenBank/DDBJ databases">
        <authorList>
            <person name="Bekaert M."/>
        </authorList>
    </citation>
    <scope>NUCLEOTIDE SEQUENCE</scope>
</reference>
<dbReference type="GO" id="GO:1901987">
    <property type="term" value="P:regulation of cell cycle phase transition"/>
    <property type="evidence" value="ECO:0007669"/>
    <property type="project" value="TreeGrafter"/>
</dbReference>
<proteinExistence type="predicted"/>
<feature type="compositionally biased region" description="Basic and acidic residues" evidence="5">
    <location>
        <begin position="787"/>
        <end position="802"/>
    </location>
</feature>
<accession>A0A8S3RAQ0</accession>
<feature type="domain" description="DBF4-type" evidence="6">
    <location>
        <begin position="224"/>
        <end position="274"/>
    </location>
</feature>
<dbReference type="Gene3D" id="6.10.250.3410">
    <property type="entry name" value="DBF zinc finger"/>
    <property type="match status" value="1"/>
</dbReference>
<evidence type="ECO:0000313" key="7">
    <source>
        <dbReference type="EMBL" id="CAG2203853.1"/>
    </source>
</evidence>
<dbReference type="InterPro" id="IPR001357">
    <property type="entry name" value="BRCT_dom"/>
</dbReference>
<dbReference type="GO" id="GO:0008270">
    <property type="term" value="F:zinc ion binding"/>
    <property type="evidence" value="ECO:0007669"/>
    <property type="project" value="UniProtKB-KW"/>
</dbReference>
<protein>
    <recommendedName>
        <fullName evidence="6">DBF4-type domain-containing protein</fullName>
    </recommendedName>
</protein>
<dbReference type="PANTHER" id="PTHR15375">
    <property type="entry name" value="ACTIVATOR OF S-PHASE KINASE-RELATED"/>
    <property type="match status" value="1"/>
</dbReference>
<organism evidence="7 8">
    <name type="scientific">Mytilus edulis</name>
    <name type="common">Blue mussel</name>
    <dbReference type="NCBI Taxonomy" id="6550"/>
    <lineage>
        <taxon>Eukaryota</taxon>
        <taxon>Metazoa</taxon>
        <taxon>Spiralia</taxon>
        <taxon>Lophotrochozoa</taxon>
        <taxon>Mollusca</taxon>
        <taxon>Bivalvia</taxon>
        <taxon>Autobranchia</taxon>
        <taxon>Pteriomorphia</taxon>
        <taxon>Mytilida</taxon>
        <taxon>Mytiloidea</taxon>
        <taxon>Mytilidae</taxon>
        <taxon>Mytilinae</taxon>
        <taxon>Mytilus</taxon>
    </lineage>
</organism>
<dbReference type="OrthoDB" id="21380at2759"/>
<dbReference type="GO" id="GO:0003676">
    <property type="term" value="F:nucleic acid binding"/>
    <property type="evidence" value="ECO:0007669"/>
    <property type="project" value="InterPro"/>
</dbReference>
<feature type="region of interest" description="Disordered" evidence="5">
    <location>
        <begin position="643"/>
        <end position="678"/>
    </location>
</feature>
<dbReference type="EMBL" id="CAJPWZ010000931">
    <property type="protein sequence ID" value="CAG2203853.1"/>
    <property type="molecule type" value="Genomic_DNA"/>
</dbReference>
<evidence type="ECO:0000313" key="8">
    <source>
        <dbReference type="Proteomes" id="UP000683360"/>
    </source>
</evidence>
<dbReference type="PROSITE" id="PS51265">
    <property type="entry name" value="ZF_DBF4"/>
    <property type="match status" value="1"/>
</dbReference>
<dbReference type="InterPro" id="IPR051590">
    <property type="entry name" value="Replication_Regulatory_Kinase"/>
</dbReference>
<name>A0A8S3RAQ0_MYTED</name>
<evidence type="ECO:0000256" key="2">
    <source>
        <dbReference type="ARBA" id="ARBA00022771"/>
    </source>
</evidence>
<dbReference type="GO" id="GO:0031431">
    <property type="term" value="C:Dbf4-dependent protein kinase complex"/>
    <property type="evidence" value="ECO:0007669"/>
    <property type="project" value="TreeGrafter"/>
</dbReference>
<feature type="region of interest" description="Disordered" evidence="5">
    <location>
        <begin position="767"/>
        <end position="802"/>
    </location>
</feature>
<evidence type="ECO:0000256" key="5">
    <source>
        <dbReference type="SAM" id="MobiDB-lite"/>
    </source>
</evidence>
<evidence type="ECO:0000256" key="4">
    <source>
        <dbReference type="PROSITE-ProRule" id="PRU00600"/>
    </source>
</evidence>
<evidence type="ECO:0000256" key="1">
    <source>
        <dbReference type="ARBA" id="ARBA00022723"/>
    </source>
</evidence>
<keyword evidence="1" id="KW-0479">Metal-binding</keyword>
<feature type="compositionally biased region" description="Polar residues" evidence="5">
    <location>
        <begin position="525"/>
        <end position="536"/>
    </location>
</feature>
<dbReference type="Proteomes" id="UP000683360">
    <property type="component" value="Unassembled WGS sequence"/>
</dbReference>
<feature type="region of interest" description="Disordered" evidence="5">
    <location>
        <begin position="511"/>
        <end position="538"/>
    </location>
</feature>
<dbReference type="Pfam" id="PF00533">
    <property type="entry name" value="BRCT"/>
    <property type="match status" value="1"/>
</dbReference>
<gene>
    <name evidence="7" type="ORF">MEDL_18376</name>
</gene>
<dbReference type="InterPro" id="IPR038545">
    <property type="entry name" value="Znf_DBF_sf"/>
</dbReference>
<dbReference type="Pfam" id="PF07535">
    <property type="entry name" value="zf-DBF"/>
    <property type="match status" value="1"/>
</dbReference>
<dbReference type="PANTHER" id="PTHR15375:SF26">
    <property type="entry name" value="PROTEIN CHIFFON"/>
    <property type="match status" value="1"/>
</dbReference>
<dbReference type="GO" id="GO:0010571">
    <property type="term" value="P:positive regulation of nuclear cell cycle DNA replication"/>
    <property type="evidence" value="ECO:0007669"/>
    <property type="project" value="TreeGrafter"/>
</dbReference>
<evidence type="ECO:0000256" key="3">
    <source>
        <dbReference type="ARBA" id="ARBA00022833"/>
    </source>
</evidence>
<sequence>MNSNDAKYAKRKLDFQDQPFHFKTFYLDIKAETVKRKVIRRIRELGGTVEGFLSKDVHLVITDKKNGELERKSNKEVKTIQISNLSRGRALLLKANAQSNKRRSSVGGNDITQNALNLGVKVDQASIFLRDSSKFIHAVKKTKKTNELDGITPLEWTESEKENTCCLKIEDTEQLYKPLIKHFETFPTLFYNEEVASPFVKGVVLTKQTDKIVNRYSTAKKTVTHNKGGFCEACDYWYKCSLREHIKSAKHEKFVKDQTNFDHLDTVINKLPSFSDFFVKLNKMPGKESNMDTEMPSLRNELSEKDNEKRVSDCAMPNLSSCIVETIDVLDSEMPSLHKEFPYDTNTQDSGTGLDIQDSELYDVSKCDITDKHLIKRTNSDSALPPDEDFPIQNVCCTPSLHYHNDNAVFMDEITHKSTNTLTSVQNVTSNVRKKFSKISLFENNQDISETCDNYSSIKDRLFQEKSIVSQQKVEKSFCFSEISSPTSKGVGQSNFKDLVTNWIHEIENSAHIPKQNSGDRKTNNDNYSDISSEATDMTEEYNPQDYHNMIRSRTDKSEVTKEGINSLYGNINIVNENSCSRDSISLISMPETPETKKTTFSGCKFGILDDSYATPDNTLCASDTSVYSMISECTPFNQKNTHNCGQEHSKGPSSQLTPHSHKDLDSENIGSSSKQEPIKIKINLSEIKKNEKKAKRKVKVKRRIFPDNPKENYDSFYQMHQQGEMKIKLCKVAKTPVQKNGDLMSYWKVRKSGGCRLVFSSEKRKENDIGNKTGDISSKRAVPSSDSEKRKACHLENDHHDHSEKLRKRRKCIYLQFF</sequence>
<dbReference type="SMART" id="SM00586">
    <property type="entry name" value="ZnF_DBF"/>
    <property type="match status" value="1"/>
</dbReference>
<dbReference type="AlphaFoldDB" id="A0A8S3RAQ0"/>
<dbReference type="InterPro" id="IPR006572">
    <property type="entry name" value="Znf_DBF"/>
</dbReference>
<evidence type="ECO:0000259" key="6">
    <source>
        <dbReference type="PROSITE" id="PS51265"/>
    </source>
</evidence>
<comment type="caution">
    <text evidence="7">The sequence shown here is derived from an EMBL/GenBank/DDBJ whole genome shotgun (WGS) entry which is preliminary data.</text>
</comment>
<keyword evidence="2 4" id="KW-0863">Zinc-finger</keyword>